<dbReference type="AlphaFoldDB" id="A0A420ESQ8"/>
<evidence type="ECO:0000313" key="2">
    <source>
        <dbReference type="Proteomes" id="UP000285744"/>
    </source>
</evidence>
<proteinExistence type="predicted"/>
<evidence type="ECO:0000313" key="1">
    <source>
        <dbReference type="EMBL" id="RKF23699.1"/>
    </source>
</evidence>
<reference evidence="1 2" key="1">
    <citation type="journal article" date="2018" name="Int. J. Syst. Evol. Microbiol.">
        <title>Micromonospora globbae sp. nov., an endophytic actinomycete isolated from roots of Globba winitii C. H. Wright.</title>
        <authorList>
            <person name="Kuncharoen N."/>
            <person name="Pittayakhajonwut P."/>
            <person name="Tanasupawat S."/>
        </authorList>
    </citation>
    <scope>NUCLEOTIDE SEQUENCE [LARGE SCALE GENOMIC DNA]</scope>
    <source>
        <strain evidence="1 2">WPS1-2</strain>
    </source>
</reference>
<comment type="caution">
    <text evidence="1">The sequence shown here is derived from an EMBL/GenBank/DDBJ whole genome shotgun (WGS) entry which is preliminary data.</text>
</comment>
<accession>A0A420ESQ8</accession>
<gene>
    <name evidence="1" type="ORF">D7I43_30145</name>
</gene>
<name>A0A420ESQ8_9ACTN</name>
<sequence>MPQSIDSRASPARIHIVKHEDHAHVICRSPTESRLGPRPGQCYPEAKRAERECGSNGVSGLTCRALCLVRRVP</sequence>
<dbReference type="EMBL" id="RAQQ01000036">
    <property type="protein sequence ID" value="RKF23699.1"/>
    <property type="molecule type" value="Genomic_DNA"/>
</dbReference>
<protein>
    <submittedName>
        <fullName evidence="1">Uncharacterized protein</fullName>
    </submittedName>
</protein>
<organism evidence="1 2">
    <name type="scientific">Micromonospora globbae</name>
    <dbReference type="NCBI Taxonomy" id="1894969"/>
    <lineage>
        <taxon>Bacteria</taxon>
        <taxon>Bacillati</taxon>
        <taxon>Actinomycetota</taxon>
        <taxon>Actinomycetes</taxon>
        <taxon>Micromonosporales</taxon>
        <taxon>Micromonosporaceae</taxon>
        <taxon>Micromonospora</taxon>
    </lineage>
</organism>
<dbReference type="Proteomes" id="UP000285744">
    <property type="component" value="Unassembled WGS sequence"/>
</dbReference>